<protein>
    <submittedName>
        <fullName evidence="1">Uncharacterized protein</fullName>
    </submittedName>
</protein>
<proteinExistence type="predicted"/>
<evidence type="ECO:0000313" key="1">
    <source>
        <dbReference type="EMBL" id="KAF7636328.1"/>
    </source>
</evidence>
<gene>
    <name evidence="1" type="ORF">Mgra_00004314</name>
</gene>
<reference evidence="1" key="1">
    <citation type="journal article" date="2020" name="Ecol. Evol.">
        <title>Genome structure and content of the rice root-knot nematode (Meloidogyne graminicola).</title>
        <authorList>
            <person name="Phan N.T."/>
            <person name="Danchin E.G.J."/>
            <person name="Klopp C."/>
            <person name="Perfus-Barbeoch L."/>
            <person name="Kozlowski D.K."/>
            <person name="Koutsovoulos G.D."/>
            <person name="Lopez-Roques C."/>
            <person name="Bouchez O."/>
            <person name="Zahm M."/>
            <person name="Besnard G."/>
            <person name="Bellafiore S."/>
        </authorList>
    </citation>
    <scope>NUCLEOTIDE SEQUENCE</scope>
    <source>
        <strain evidence="1">VN-18</strain>
    </source>
</reference>
<dbReference type="Proteomes" id="UP000605970">
    <property type="component" value="Unassembled WGS sequence"/>
</dbReference>
<organism evidence="1 2">
    <name type="scientific">Meloidogyne graminicola</name>
    <dbReference type="NCBI Taxonomy" id="189291"/>
    <lineage>
        <taxon>Eukaryota</taxon>
        <taxon>Metazoa</taxon>
        <taxon>Ecdysozoa</taxon>
        <taxon>Nematoda</taxon>
        <taxon>Chromadorea</taxon>
        <taxon>Rhabditida</taxon>
        <taxon>Tylenchina</taxon>
        <taxon>Tylenchomorpha</taxon>
        <taxon>Tylenchoidea</taxon>
        <taxon>Meloidogynidae</taxon>
        <taxon>Meloidogyninae</taxon>
        <taxon>Meloidogyne</taxon>
    </lineage>
</organism>
<dbReference type="AlphaFoldDB" id="A0A8S9ZSV0"/>
<dbReference type="EMBL" id="JABEBT010000031">
    <property type="protein sequence ID" value="KAF7636328.1"/>
    <property type="molecule type" value="Genomic_DNA"/>
</dbReference>
<sequence length="113" mass="13162">MCSIFNQNKLCELPPEAEQILGPDVWGKINEIKNNSTLSFQDKRIQIHQLFSTLPQETINKLPLPKEFDNLPQEVREKIKAILHQKLTPEKKKEEFDALYKTLSPEIQKQFCG</sequence>
<evidence type="ECO:0000313" key="2">
    <source>
        <dbReference type="Proteomes" id="UP000605970"/>
    </source>
</evidence>
<accession>A0A8S9ZSV0</accession>
<name>A0A8S9ZSV0_9BILA</name>
<dbReference type="OrthoDB" id="5829873at2759"/>
<keyword evidence="2" id="KW-1185">Reference proteome</keyword>
<comment type="caution">
    <text evidence="1">The sequence shown here is derived from an EMBL/GenBank/DDBJ whole genome shotgun (WGS) entry which is preliminary data.</text>
</comment>